<dbReference type="Gene3D" id="3.40.50.720">
    <property type="entry name" value="NAD(P)-binding Rossmann-like Domain"/>
    <property type="match status" value="1"/>
</dbReference>
<dbReference type="GO" id="GO:0016616">
    <property type="term" value="F:oxidoreductase activity, acting on the CH-OH group of donors, NAD or NADP as acceptor"/>
    <property type="evidence" value="ECO:0007669"/>
    <property type="project" value="TreeGrafter"/>
</dbReference>
<protein>
    <submittedName>
        <fullName evidence="3">3-oxoacyl-ACP reductase</fullName>
    </submittedName>
</protein>
<dbReference type="EMBL" id="PCRF01000204">
    <property type="protein sequence ID" value="PIP16137.1"/>
    <property type="molecule type" value="Genomic_DNA"/>
</dbReference>
<dbReference type="GO" id="GO:0048038">
    <property type="term" value="F:quinone binding"/>
    <property type="evidence" value="ECO:0007669"/>
    <property type="project" value="TreeGrafter"/>
</dbReference>
<dbReference type="InterPro" id="IPR002347">
    <property type="entry name" value="SDR_fam"/>
</dbReference>
<comment type="similarity">
    <text evidence="1">Belongs to the short-chain dehydrogenases/reductases (SDR) family.</text>
</comment>
<accession>A0A2G9YA89</accession>
<reference evidence="3 4" key="1">
    <citation type="submission" date="2017-09" db="EMBL/GenBank/DDBJ databases">
        <title>Depth-based differentiation of microbial function through sediment-hosted aquifers and enrichment of novel symbionts in the deep terrestrial subsurface.</title>
        <authorList>
            <person name="Probst A.J."/>
            <person name="Ladd B."/>
            <person name="Jarett J.K."/>
            <person name="Geller-Mcgrath D.E."/>
            <person name="Sieber C.M."/>
            <person name="Emerson J.B."/>
            <person name="Anantharaman K."/>
            <person name="Thomas B.C."/>
            <person name="Malmstrom R."/>
            <person name="Stieglmeier M."/>
            <person name="Klingl A."/>
            <person name="Woyke T."/>
            <person name="Ryan C.M."/>
            <person name="Banfield J.F."/>
        </authorList>
    </citation>
    <scope>NUCLEOTIDE SEQUENCE [LARGE SCALE GENOMIC DNA]</scope>
    <source>
        <strain evidence="3">CG23_combo_of_CG06-09_8_20_14_all_48_7</strain>
    </source>
</reference>
<sequence length="251" mass="28021">MELFLKGKSVIISGGARGIGQCIAVEFLKERSDVVIADIDEERGRLLEAELCKTFGQGRLKFIRADVTSYDQVHSLFHQTIELRSKVDILVNSHQWWPQAWFKDISDEDWRRCIDINLSSYFLLCREAVRHFIDKRINGKILNMTSQAAFRGATTGHAHYAAAKAGVVGLTMSIARETARHRINVIGLAPGMVETPSTETILKKKRAYYEERIPIGRIAKPEEIAGVAVFLVSERAGYITGATIDISGGML</sequence>
<feature type="non-terminal residue" evidence="3">
    <location>
        <position position="251"/>
    </location>
</feature>
<keyword evidence="2" id="KW-0560">Oxidoreductase</keyword>
<organism evidence="3 4">
    <name type="scientific">bacterium (Candidatus Ratteibacteria) CG23_combo_of_CG06-09_8_20_14_all_48_7</name>
    <dbReference type="NCBI Taxonomy" id="2014292"/>
    <lineage>
        <taxon>Bacteria</taxon>
        <taxon>Candidatus Ratteibacteria</taxon>
    </lineage>
</organism>
<proteinExistence type="inferred from homology"/>
<dbReference type="PRINTS" id="PR00080">
    <property type="entry name" value="SDRFAMILY"/>
</dbReference>
<dbReference type="AlphaFoldDB" id="A0A2G9YA89"/>
<dbReference type="FunFam" id="3.40.50.720:FF:000084">
    <property type="entry name" value="Short-chain dehydrogenase reductase"/>
    <property type="match status" value="1"/>
</dbReference>
<dbReference type="PANTHER" id="PTHR42760:SF133">
    <property type="entry name" value="3-OXOACYL-[ACYL-CARRIER-PROTEIN] REDUCTASE"/>
    <property type="match status" value="1"/>
</dbReference>
<evidence type="ECO:0000256" key="2">
    <source>
        <dbReference type="ARBA" id="ARBA00023002"/>
    </source>
</evidence>
<dbReference type="InterPro" id="IPR036291">
    <property type="entry name" value="NAD(P)-bd_dom_sf"/>
</dbReference>
<comment type="caution">
    <text evidence="3">The sequence shown here is derived from an EMBL/GenBank/DDBJ whole genome shotgun (WGS) entry which is preliminary data.</text>
</comment>
<evidence type="ECO:0000256" key="1">
    <source>
        <dbReference type="ARBA" id="ARBA00006484"/>
    </source>
</evidence>
<gene>
    <name evidence="3" type="ORF">COX46_04120</name>
</gene>
<evidence type="ECO:0000313" key="3">
    <source>
        <dbReference type="EMBL" id="PIP16137.1"/>
    </source>
</evidence>
<dbReference type="PANTHER" id="PTHR42760">
    <property type="entry name" value="SHORT-CHAIN DEHYDROGENASES/REDUCTASES FAMILY MEMBER"/>
    <property type="match status" value="1"/>
</dbReference>
<evidence type="ECO:0000313" key="4">
    <source>
        <dbReference type="Proteomes" id="UP000230392"/>
    </source>
</evidence>
<dbReference type="Proteomes" id="UP000230392">
    <property type="component" value="Unassembled WGS sequence"/>
</dbReference>
<dbReference type="SUPFAM" id="SSF51735">
    <property type="entry name" value="NAD(P)-binding Rossmann-fold domains"/>
    <property type="match status" value="1"/>
</dbReference>
<name>A0A2G9YA89_9BACT</name>
<dbReference type="GO" id="GO:0006633">
    <property type="term" value="P:fatty acid biosynthetic process"/>
    <property type="evidence" value="ECO:0007669"/>
    <property type="project" value="TreeGrafter"/>
</dbReference>
<dbReference type="Pfam" id="PF13561">
    <property type="entry name" value="adh_short_C2"/>
    <property type="match status" value="1"/>
</dbReference>
<dbReference type="CDD" id="cd05233">
    <property type="entry name" value="SDR_c"/>
    <property type="match status" value="1"/>
</dbReference>
<dbReference type="PRINTS" id="PR00081">
    <property type="entry name" value="GDHRDH"/>
</dbReference>